<proteinExistence type="predicted"/>
<dbReference type="AlphaFoldDB" id="A0A1I7VZS9"/>
<reference evidence="2" key="2">
    <citation type="submission" date="2016-11" db="UniProtKB">
        <authorList>
            <consortium name="WormBaseParasite"/>
        </authorList>
    </citation>
    <scope>IDENTIFICATION</scope>
</reference>
<keyword evidence="1" id="KW-1185">Reference proteome</keyword>
<organism evidence="1 2">
    <name type="scientific">Loa loa</name>
    <name type="common">Eye worm</name>
    <name type="synonym">Filaria loa</name>
    <dbReference type="NCBI Taxonomy" id="7209"/>
    <lineage>
        <taxon>Eukaryota</taxon>
        <taxon>Metazoa</taxon>
        <taxon>Ecdysozoa</taxon>
        <taxon>Nematoda</taxon>
        <taxon>Chromadorea</taxon>
        <taxon>Rhabditida</taxon>
        <taxon>Spirurina</taxon>
        <taxon>Spiruromorpha</taxon>
        <taxon>Filarioidea</taxon>
        <taxon>Onchocercidae</taxon>
        <taxon>Loa</taxon>
    </lineage>
</organism>
<name>A0A1I7VZS9_LOALO</name>
<sequence>MVIRNSGAAIFISSLDNDKRLYLKHNYAVILALPIKTTRTYLDHTVRLRCYLLFSPTLTSSLKSQHKGLKNCRISFVFRNLKTDGSYASSDVGSDLKVVYVESQPSGVVDELIVP</sequence>
<accession>A0A1I7VZS9</accession>
<reference evidence="1" key="1">
    <citation type="submission" date="2012-04" db="EMBL/GenBank/DDBJ databases">
        <title>The Genome Sequence of Loa loa.</title>
        <authorList>
            <consortium name="The Broad Institute Genome Sequencing Platform"/>
            <consortium name="Broad Institute Genome Sequencing Center for Infectious Disease"/>
            <person name="Nutman T.B."/>
            <person name="Fink D.L."/>
            <person name="Russ C."/>
            <person name="Young S."/>
            <person name="Zeng Q."/>
            <person name="Gargeya S."/>
            <person name="Alvarado L."/>
            <person name="Berlin A."/>
            <person name="Chapman S.B."/>
            <person name="Chen Z."/>
            <person name="Freedman E."/>
            <person name="Gellesch M."/>
            <person name="Goldberg J."/>
            <person name="Griggs A."/>
            <person name="Gujja S."/>
            <person name="Heilman E.R."/>
            <person name="Heiman D."/>
            <person name="Howarth C."/>
            <person name="Mehta T."/>
            <person name="Neiman D."/>
            <person name="Pearson M."/>
            <person name="Roberts A."/>
            <person name="Saif S."/>
            <person name="Shea T."/>
            <person name="Shenoy N."/>
            <person name="Sisk P."/>
            <person name="Stolte C."/>
            <person name="Sykes S."/>
            <person name="White J."/>
            <person name="Yandava C."/>
            <person name="Haas B."/>
            <person name="Henn M.R."/>
            <person name="Nusbaum C."/>
            <person name="Birren B."/>
        </authorList>
    </citation>
    <scope>NUCLEOTIDE SEQUENCE [LARGE SCALE GENOMIC DNA]</scope>
</reference>
<dbReference type="Proteomes" id="UP000095285">
    <property type="component" value="Unassembled WGS sequence"/>
</dbReference>
<protein>
    <submittedName>
        <fullName evidence="2">Uncharacterized protein</fullName>
    </submittedName>
</protein>
<evidence type="ECO:0000313" key="2">
    <source>
        <dbReference type="WBParaSite" id="EN70_808"/>
    </source>
</evidence>
<dbReference type="WBParaSite" id="EN70_808">
    <property type="protein sequence ID" value="EN70_808"/>
    <property type="gene ID" value="EN70_808"/>
</dbReference>
<evidence type="ECO:0000313" key="1">
    <source>
        <dbReference type="Proteomes" id="UP000095285"/>
    </source>
</evidence>